<dbReference type="SUPFAM" id="SSF55073">
    <property type="entry name" value="Nucleotide cyclase"/>
    <property type="match status" value="1"/>
</dbReference>
<dbReference type="GO" id="GO:0009190">
    <property type="term" value="P:cyclic nucleotide biosynthetic process"/>
    <property type="evidence" value="ECO:0007669"/>
    <property type="project" value="InterPro"/>
</dbReference>
<accession>A0A077LZC5</accession>
<evidence type="ECO:0000256" key="1">
    <source>
        <dbReference type="ARBA" id="ARBA00005381"/>
    </source>
</evidence>
<evidence type="ECO:0000313" key="4">
    <source>
        <dbReference type="Proteomes" id="UP000035721"/>
    </source>
</evidence>
<dbReference type="PROSITE" id="PS50125">
    <property type="entry name" value="GUANYLATE_CYCLASE_2"/>
    <property type="match status" value="1"/>
</dbReference>
<reference evidence="3 4" key="1">
    <citation type="journal article" date="2013" name="ISME J.">
        <title>A metabolic model for members of the genus Tetrasphaera involved in enhanced biological phosphorus removal.</title>
        <authorList>
            <person name="Kristiansen R."/>
            <person name="Nguyen H.T.T."/>
            <person name="Saunders A.M."/>
            <person name="Nielsen J.L."/>
            <person name="Wimmer R."/>
            <person name="Le V.Q."/>
            <person name="McIlroy S.J."/>
            <person name="Petrovski S."/>
            <person name="Seviour R.J."/>
            <person name="Calteau A."/>
            <person name="Nielsen K.L."/>
            <person name="Nielsen P.H."/>
        </authorList>
    </citation>
    <scope>NUCLEOTIDE SEQUENCE [LARGE SCALE GENOMIC DNA]</scope>
    <source>
        <strain evidence="3 4">T1-X7</strain>
    </source>
</reference>
<dbReference type="CDD" id="cd07302">
    <property type="entry name" value="CHD"/>
    <property type="match status" value="1"/>
</dbReference>
<dbReference type="STRING" id="1194083.BN12_410030"/>
<proteinExistence type="inferred from homology"/>
<dbReference type="AlphaFoldDB" id="A0A077LZC5"/>
<dbReference type="GO" id="GO:0035556">
    <property type="term" value="P:intracellular signal transduction"/>
    <property type="evidence" value="ECO:0007669"/>
    <property type="project" value="InterPro"/>
</dbReference>
<dbReference type="PANTHER" id="PTHR43081">
    <property type="entry name" value="ADENYLATE CYCLASE, TERMINAL-DIFFERENTIATION SPECIFIC-RELATED"/>
    <property type="match status" value="1"/>
</dbReference>
<dbReference type="GO" id="GO:0004016">
    <property type="term" value="F:adenylate cyclase activity"/>
    <property type="evidence" value="ECO:0007669"/>
    <property type="project" value="UniProtKB-ARBA"/>
</dbReference>
<gene>
    <name evidence="3" type="ORF">BN12_410030</name>
</gene>
<dbReference type="InterPro" id="IPR029787">
    <property type="entry name" value="Nucleotide_cyclase"/>
</dbReference>
<evidence type="ECO:0000313" key="3">
    <source>
        <dbReference type="EMBL" id="CCH79273.1"/>
    </source>
</evidence>
<dbReference type="InterPro" id="IPR050697">
    <property type="entry name" value="Adenylyl/Guanylyl_Cyclase_3/4"/>
</dbReference>
<feature type="domain" description="Guanylate cyclase" evidence="2">
    <location>
        <begin position="199"/>
        <end position="308"/>
    </location>
</feature>
<evidence type="ECO:0000259" key="2">
    <source>
        <dbReference type="PROSITE" id="PS50125"/>
    </source>
</evidence>
<dbReference type="Pfam" id="PF00211">
    <property type="entry name" value="Guanylate_cyc"/>
    <property type="match status" value="1"/>
</dbReference>
<protein>
    <submittedName>
        <fullName evidence="3">Adenylyl cyclase class-3/4/guanylyl cyclase</fullName>
    </submittedName>
</protein>
<comment type="similarity">
    <text evidence="1">Belongs to the adenylyl cyclase class-3 family.</text>
</comment>
<dbReference type="EMBL" id="CAJB01000346">
    <property type="protein sequence ID" value="CCH79273.1"/>
    <property type="molecule type" value="Genomic_DNA"/>
</dbReference>
<dbReference type="PANTHER" id="PTHR43081:SF1">
    <property type="entry name" value="ADENYLATE CYCLASE, TERMINAL-DIFFERENTIATION SPECIFIC"/>
    <property type="match status" value="1"/>
</dbReference>
<name>A0A077LZC5_9MICO</name>
<dbReference type="Proteomes" id="UP000035721">
    <property type="component" value="Unassembled WGS sequence"/>
</dbReference>
<keyword evidence="4" id="KW-1185">Reference proteome</keyword>
<dbReference type="InterPro" id="IPR001054">
    <property type="entry name" value="A/G_cyclase"/>
</dbReference>
<comment type="caution">
    <text evidence="3">The sequence shown here is derived from an EMBL/GenBank/DDBJ whole genome shotgun (WGS) entry which is preliminary data.</text>
</comment>
<sequence>MVTSPDIGPWDRAHPDADDPDIRLGQELLGRLLGGPATLRAKEVSDGAEVGPEPAERFWHALGFPLAEDDEAMFTEADVEALRRATRLGEGAGLDETTALSMTRAFARTMDRLSVWQTQLMAESLMSPEQEAEIGEKDARSVSDRGVAAAASTRLVELADELEPLLVYAWRRHLAAAITRMLADSDPEDDSAAGNPTRVVGFADLVNFTALVRRMTERQLAVLVQRFEALASDIITAHGGRVIKTVGDEVLFVHQEVAPAAAIALDLVDAMTEDPLLPDVRVAMAYGPVLSRLGDVFGTTVNRASRLTAVTPPGRVFVDDALARPIGSVSGFELRWQRRRHLRGIGAVTPRELLRTTGTRPREEQG</sequence>
<dbReference type="Gene3D" id="3.30.70.1230">
    <property type="entry name" value="Nucleotide cyclase"/>
    <property type="match status" value="1"/>
</dbReference>
<organism evidence="3 4">
    <name type="scientific">Nostocoides japonicum T1-X7</name>
    <dbReference type="NCBI Taxonomy" id="1194083"/>
    <lineage>
        <taxon>Bacteria</taxon>
        <taxon>Bacillati</taxon>
        <taxon>Actinomycetota</taxon>
        <taxon>Actinomycetes</taxon>
        <taxon>Micrococcales</taxon>
        <taxon>Intrasporangiaceae</taxon>
        <taxon>Nostocoides</taxon>
    </lineage>
</organism>